<gene>
    <name evidence="13" type="ORF">OXX778_LOCUS5449</name>
</gene>
<evidence type="ECO:0000256" key="12">
    <source>
        <dbReference type="SAM" id="MobiDB-lite"/>
    </source>
</evidence>
<keyword evidence="14" id="KW-1185">Reference proteome</keyword>
<evidence type="ECO:0000256" key="1">
    <source>
        <dbReference type="ARBA" id="ARBA00004273"/>
    </source>
</evidence>
<comment type="catalytic activity">
    <reaction evidence="10">
        <text>holo-[cytochrome c] = apo-[cytochrome c] + heme b</text>
        <dbReference type="Rhea" id="RHEA:22648"/>
        <dbReference type="Rhea" id="RHEA-COMP:10725"/>
        <dbReference type="Rhea" id="RHEA-COMP:10726"/>
        <dbReference type="ChEBI" id="CHEBI:29950"/>
        <dbReference type="ChEBI" id="CHEBI:60344"/>
        <dbReference type="ChEBI" id="CHEBI:83739"/>
        <dbReference type="EC" id="4.4.1.17"/>
    </reaction>
    <physiologicalReaction direction="right-to-left" evidence="10">
        <dbReference type="Rhea" id="RHEA:22650"/>
    </physiologicalReaction>
</comment>
<protein>
    <recommendedName>
        <fullName evidence="11">Holocytochrome c-type synthase</fullName>
        <ecNumber evidence="11">4.4.1.17</ecNumber>
    </recommendedName>
</protein>
<dbReference type="AlphaFoldDB" id="A0A813RGZ9"/>
<evidence type="ECO:0000256" key="10">
    <source>
        <dbReference type="ARBA" id="ARBA00023944"/>
    </source>
</evidence>
<keyword evidence="7 11" id="KW-0496">Mitochondrion</keyword>
<feature type="compositionally biased region" description="Polar residues" evidence="12">
    <location>
        <begin position="1"/>
        <end position="11"/>
    </location>
</feature>
<dbReference type="PANTHER" id="PTHR12743:SF0">
    <property type="entry name" value="HOLOCYTOCHROME C-TYPE SYNTHASE"/>
    <property type="match status" value="1"/>
</dbReference>
<keyword evidence="3 11" id="KW-0349">Heme</keyword>
<evidence type="ECO:0000313" key="13">
    <source>
        <dbReference type="EMBL" id="CAF0780797.1"/>
    </source>
</evidence>
<evidence type="ECO:0000313" key="14">
    <source>
        <dbReference type="Proteomes" id="UP000663879"/>
    </source>
</evidence>
<feature type="region of interest" description="Disordered" evidence="12">
    <location>
        <begin position="1"/>
        <end position="91"/>
    </location>
</feature>
<comment type="subcellular location">
    <subcellularLocation>
        <location evidence="1 11">Mitochondrion inner membrane</location>
    </subcellularLocation>
</comment>
<name>A0A813RGZ9_9BILA</name>
<dbReference type="PROSITE" id="PS00821">
    <property type="entry name" value="CYTO_HEME_LYASE_1"/>
    <property type="match status" value="1"/>
</dbReference>
<feature type="compositionally biased region" description="Basic and acidic residues" evidence="12">
    <location>
        <begin position="63"/>
        <end position="82"/>
    </location>
</feature>
<keyword evidence="9 11" id="KW-0456">Lyase</keyword>
<dbReference type="PANTHER" id="PTHR12743">
    <property type="entry name" value="CYTOCHROME C1 HEME LYASE"/>
    <property type="match status" value="1"/>
</dbReference>
<keyword evidence="6 11" id="KW-0408">Iron</keyword>
<evidence type="ECO:0000256" key="9">
    <source>
        <dbReference type="ARBA" id="ARBA00023239"/>
    </source>
</evidence>
<comment type="function">
    <text evidence="11">Lyase that catalyzes the covalent linking of the heme group to the cytochrome C apoprotein to produce the mature functional cytochrome.</text>
</comment>
<dbReference type="Pfam" id="PF01265">
    <property type="entry name" value="Cyto_heme_lyase"/>
    <property type="match status" value="1"/>
</dbReference>
<keyword evidence="5 11" id="KW-0999">Mitochondrion inner membrane</keyword>
<evidence type="ECO:0000256" key="11">
    <source>
        <dbReference type="RuleBase" id="RU363130"/>
    </source>
</evidence>
<dbReference type="OrthoDB" id="4243at2759"/>
<proteinExistence type="inferred from homology"/>
<keyword evidence="8 11" id="KW-0472">Membrane</keyword>
<dbReference type="Proteomes" id="UP000663879">
    <property type="component" value="Unassembled WGS sequence"/>
</dbReference>
<comment type="similarity">
    <text evidence="2 11">Belongs to the cytochrome c-type heme lyase family.</text>
</comment>
<dbReference type="PROSITE" id="PS00822">
    <property type="entry name" value="CYTO_HEME_LYASE_2"/>
    <property type="match status" value="1"/>
</dbReference>
<accession>A0A813RGZ9</accession>
<dbReference type="GO" id="GO:0004408">
    <property type="term" value="F:holocytochrome-c synthase activity"/>
    <property type="evidence" value="ECO:0007669"/>
    <property type="project" value="UniProtKB-EC"/>
</dbReference>
<dbReference type="GO" id="GO:0005743">
    <property type="term" value="C:mitochondrial inner membrane"/>
    <property type="evidence" value="ECO:0007669"/>
    <property type="project" value="UniProtKB-SubCell"/>
</dbReference>
<evidence type="ECO:0000256" key="7">
    <source>
        <dbReference type="ARBA" id="ARBA00023128"/>
    </source>
</evidence>
<reference evidence="13" key="1">
    <citation type="submission" date="2021-02" db="EMBL/GenBank/DDBJ databases">
        <authorList>
            <person name="Nowell W R."/>
        </authorList>
    </citation>
    <scope>NUCLEOTIDE SEQUENCE</scope>
    <source>
        <strain evidence="13">Ploen Becks lab</strain>
    </source>
</reference>
<comment type="caution">
    <text evidence="13">The sequence shown here is derived from an EMBL/GenBank/DDBJ whole genome shotgun (WGS) entry which is preliminary data.</text>
</comment>
<evidence type="ECO:0000256" key="8">
    <source>
        <dbReference type="ARBA" id="ARBA00023136"/>
    </source>
</evidence>
<dbReference type="EC" id="4.4.1.17" evidence="11"/>
<evidence type="ECO:0000256" key="3">
    <source>
        <dbReference type="ARBA" id="ARBA00022617"/>
    </source>
</evidence>
<evidence type="ECO:0000256" key="6">
    <source>
        <dbReference type="ARBA" id="ARBA00023004"/>
    </source>
</evidence>
<organism evidence="13 14">
    <name type="scientific">Brachionus calyciflorus</name>
    <dbReference type="NCBI Taxonomy" id="104777"/>
    <lineage>
        <taxon>Eukaryota</taxon>
        <taxon>Metazoa</taxon>
        <taxon>Spiralia</taxon>
        <taxon>Gnathifera</taxon>
        <taxon>Rotifera</taxon>
        <taxon>Eurotatoria</taxon>
        <taxon>Monogononta</taxon>
        <taxon>Pseudotrocha</taxon>
        <taxon>Ploima</taxon>
        <taxon>Brachionidae</taxon>
        <taxon>Brachionus</taxon>
    </lineage>
</organism>
<feature type="compositionally biased region" description="Basic and acidic residues" evidence="12">
    <location>
        <begin position="23"/>
        <end position="34"/>
    </location>
</feature>
<keyword evidence="4 11" id="KW-0479">Metal-binding</keyword>
<evidence type="ECO:0000256" key="5">
    <source>
        <dbReference type="ARBA" id="ARBA00022792"/>
    </source>
</evidence>
<sequence length="275" mass="31825">MGNTATKQPAATSVPDPQVNQNKKGECPVPHDKNTSNSNKPVDHEELKQSNTEYPSECPMHQAKTDKKSSEECPIKHDDKSDYNPQNMMPPPNQLPAKGQPFSLSTSRITSTITKAGTENEKWQYPSEQMFWNAMLRKGWRWEDDAIKQQDMTHIINIHNANNEKAWQEVLKWESLHLGECQEPKLKKFGGKASDYSPRARIRNWMGYELPFDRHDWIVDRCGKDVRYIIDYYDGGPVKANGEFTLLDVRPALDSFEALSDRMKAAWWRWTDRNE</sequence>
<evidence type="ECO:0000256" key="2">
    <source>
        <dbReference type="ARBA" id="ARBA00007255"/>
    </source>
</evidence>
<evidence type="ECO:0000256" key="4">
    <source>
        <dbReference type="ARBA" id="ARBA00022723"/>
    </source>
</evidence>
<dbReference type="GO" id="GO:0046872">
    <property type="term" value="F:metal ion binding"/>
    <property type="evidence" value="ECO:0007669"/>
    <property type="project" value="UniProtKB-KW"/>
</dbReference>
<dbReference type="InterPro" id="IPR000511">
    <property type="entry name" value="Holocyt_c/c1_synthase"/>
</dbReference>
<dbReference type="EMBL" id="CAJNOC010000593">
    <property type="protein sequence ID" value="CAF0780797.1"/>
    <property type="molecule type" value="Genomic_DNA"/>
</dbReference>